<dbReference type="PANTHER" id="PTHR42879">
    <property type="entry name" value="3-OXOACYL-(ACYL-CARRIER-PROTEIN) REDUCTASE"/>
    <property type="match status" value="1"/>
</dbReference>
<dbReference type="NCBIfam" id="NF009093">
    <property type="entry name" value="PRK12429.1"/>
    <property type="match status" value="1"/>
</dbReference>
<keyword evidence="3" id="KW-0560">Oxidoreductase</keyword>
<dbReference type="InterPro" id="IPR036291">
    <property type="entry name" value="NAD(P)-bd_dom_sf"/>
</dbReference>
<dbReference type="NCBIfam" id="NF005559">
    <property type="entry name" value="PRK07231.1"/>
    <property type="match status" value="1"/>
</dbReference>
<proteinExistence type="inferred from homology"/>
<dbReference type="NCBIfam" id="TIGR01963">
    <property type="entry name" value="PHB_DH"/>
    <property type="match status" value="1"/>
</dbReference>
<keyword evidence="4" id="KW-1185">Reference proteome</keyword>
<feature type="domain" description="Ketoreductase" evidence="2">
    <location>
        <begin position="7"/>
        <end position="186"/>
    </location>
</feature>
<evidence type="ECO:0000256" key="1">
    <source>
        <dbReference type="ARBA" id="ARBA00006484"/>
    </source>
</evidence>
<evidence type="ECO:0000313" key="3">
    <source>
        <dbReference type="EMBL" id="MBM7631008.1"/>
    </source>
</evidence>
<comment type="similarity">
    <text evidence="1">Belongs to the short-chain dehydrogenases/reductases (SDR) family.</text>
</comment>
<dbReference type="InterPro" id="IPR057326">
    <property type="entry name" value="KR_dom"/>
</dbReference>
<gene>
    <name evidence="3" type="ORF">JOD17_000099</name>
</gene>
<dbReference type="InterPro" id="IPR011294">
    <property type="entry name" value="3-OHbutyrate_DH"/>
</dbReference>
<dbReference type="Gene3D" id="3.40.50.720">
    <property type="entry name" value="NAD(P)-binding Rossmann-like Domain"/>
    <property type="match status" value="1"/>
</dbReference>
<dbReference type="RefSeq" id="WP_204695174.1">
    <property type="nucleotide sequence ID" value="NZ_JAFBEC010000001.1"/>
</dbReference>
<dbReference type="InterPro" id="IPR002347">
    <property type="entry name" value="SDR_fam"/>
</dbReference>
<protein>
    <submittedName>
        <fullName evidence="3">3-hydroxybutyrate dehydrogenase</fullName>
        <ecNumber evidence="3">1.1.1.30</ecNumber>
    </submittedName>
</protein>
<dbReference type="SUPFAM" id="SSF51735">
    <property type="entry name" value="NAD(P)-binding Rossmann-fold domains"/>
    <property type="match status" value="1"/>
</dbReference>
<dbReference type="PRINTS" id="PR00081">
    <property type="entry name" value="GDHRDH"/>
</dbReference>
<dbReference type="EC" id="1.1.1.30" evidence="3"/>
<dbReference type="Pfam" id="PF13561">
    <property type="entry name" value="adh_short_C2"/>
    <property type="match status" value="1"/>
</dbReference>
<reference evidence="3 4" key="1">
    <citation type="submission" date="2021-01" db="EMBL/GenBank/DDBJ databases">
        <title>Genomic Encyclopedia of Type Strains, Phase IV (KMG-IV): sequencing the most valuable type-strain genomes for metagenomic binning, comparative biology and taxonomic classification.</title>
        <authorList>
            <person name="Goeker M."/>
        </authorList>
    </citation>
    <scope>NUCLEOTIDE SEQUENCE [LARGE SCALE GENOMIC DNA]</scope>
    <source>
        <strain evidence="3 4">DSM 25540</strain>
    </source>
</reference>
<evidence type="ECO:0000259" key="2">
    <source>
        <dbReference type="SMART" id="SM00822"/>
    </source>
</evidence>
<evidence type="ECO:0000313" key="4">
    <source>
        <dbReference type="Proteomes" id="UP000741863"/>
    </source>
</evidence>
<sequence>MTELQGRVAFITGAANGLGLEIARTYAQAGAKVVLSDMNEDAIKTRVAEFEKAGHNVIGVACNVQSEEDIKRAVAQTMEQYGQLDILVNNAGMQHVSPVEDFPTETFERMIDIMLTGPFRLIKEVFPIMKEQHYGRVINMASINGLIGYAGKSAYNSAKHGLIGLTKVSALEGAANGITVNALCPGYVRTDLVQKQLDDLSEERNVSEEKVLEEIFYPLIPQKRLLETEEIAHYALFLAKEQSRGITGQANAIDGGYTVQ</sequence>
<dbReference type="PANTHER" id="PTHR42879:SF2">
    <property type="entry name" value="3-OXOACYL-[ACYL-CARRIER-PROTEIN] REDUCTASE FABG"/>
    <property type="match status" value="1"/>
</dbReference>
<dbReference type="InterPro" id="IPR050259">
    <property type="entry name" value="SDR"/>
</dbReference>
<name>A0ABS2P6H8_9BACL</name>
<dbReference type="SMART" id="SM00822">
    <property type="entry name" value="PKS_KR"/>
    <property type="match status" value="1"/>
</dbReference>
<dbReference type="Proteomes" id="UP000741863">
    <property type="component" value="Unassembled WGS sequence"/>
</dbReference>
<organism evidence="3 4">
    <name type="scientific">Geomicrobium sediminis</name>
    <dbReference type="NCBI Taxonomy" id="1347788"/>
    <lineage>
        <taxon>Bacteria</taxon>
        <taxon>Bacillati</taxon>
        <taxon>Bacillota</taxon>
        <taxon>Bacilli</taxon>
        <taxon>Bacillales</taxon>
        <taxon>Geomicrobium</taxon>
    </lineage>
</organism>
<comment type="caution">
    <text evidence="3">The sequence shown here is derived from an EMBL/GenBank/DDBJ whole genome shotgun (WGS) entry which is preliminary data.</text>
</comment>
<dbReference type="GO" id="GO:0003858">
    <property type="term" value="F:3-hydroxybutyrate dehydrogenase activity"/>
    <property type="evidence" value="ECO:0007669"/>
    <property type="project" value="UniProtKB-EC"/>
</dbReference>
<dbReference type="EMBL" id="JAFBEC010000001">
    <property type="protein sequence ID" value="MBM7631008.1"/>
    <property type="molecule type" value="Genomic_DNA"/>
</dbReference>
<dbReference type="PRINTS" id="PR00080">
    <property type="entry name" value="SDRFAMILY"/>
</dbReference>
<accession>A0ABS2P6H8</accession>